<dbReference type="Proteomes" id="UP001171945">
    <property type="component" value="Unassembled WGS sequence"/>
</dbReference>
<evidence type="ECO:0000313" key="3">
    <source>
        <dbReference type="EMBL" id="MDM8563634.1"/>
    </source>
</evidence>
<proteinExistence type="predicted"/>
<dbReference type="EMBL" id="JAUCGM010000765">
    <property type="protein sequence ID" value="MDM8563634.1"/>
    <property type="molecule type" value="Genomic_DNA"/>
</dbReference>
<keyword evidence="1" id="KW-0472">Membrane</keyword>
<dbReference type="PROSITE" id="PS51257">
    <property type="entry name" value="PROKAR_LIPOPROTEIN"/>
    <property type="match status" value="1"/>
</dbReference>
<comment type="caution">
    <text evidence="3">The sequence shown here is derived from an EMBL/GenBank/DDBJ whole genome shotgun (WGS) entry which is preliminary data.</text>
</comment>
<evidence type="ECO:0000259" key="2">
    <source>
        <dbReference type="Pfam" id="PF17680"/>
    </source>
</evidence>
<dbReference type="InterPro" id="IPR041215">
    <property type="entry name" value="FlgO_dom"/>
</dbReference>
<name>A0ABT7VVN2_9GAMM</name>
<evidence type="ECO:0000256" key="1">
    <source>
        <dbReference type="SAM" id="Phobius"/>
    </source>
</evidence>
<keyword evidence="1" id="KW-1133">Transmembrane helix</keyword>
<sequence length="186" mass="20963">MMKATRTFFYVSLVLVLITGCSYIMRTDRDLVRASYIAADLLLKGVKDIRSLKPRHYGIYTKQPFLVASFVNIDDLQQSSTFGRIVAEQIGSRIAQKGYKVIELKLRTSSVFVQQHTGELLLSRELREISLQHDAYAVVVGTYAASKEVVYVTAKLVRTEDSVILSSSDYSLPVGPDTKYMLRKGR</sequence>
<dbReference type="Pfam" id="PF17680">
    <property type="entry name" value="FlgO"/>
    <property type="match status" value="1"/>
</dbReference>
<accession>A0ABT7VVN2</accession>
<reference evidence="3" key="1">
    <citation type="submission" date="2023-06" db="EMBL/GenBank/DDBJ databases">
        <title>Uncultivated large filamentous bacteria from sulfidic sediments reveal new species and different genomic features in energy metabolism and defense.</title>
        <authorList>
            <person name="Fonseca A."/>
        </authorList>
    </citation>
    <scope>NUCLEOTIDE SEQUENCE</scope>
    <source>
        <strain evidence="3">HSG4</strain>
    </source>
</reference>
<organism evidence="3 4">
    <name type="scientific">Candidatus Marithioploca araucensis</name>
    <dbReference type="NCBI Taxonomy" id="70273"/>
    <lineage>
        <taxon>Bacteria</taxon>
        <taxon>Pseudomonadati</taxon>
        <taxon>Pseudomonadota</taxon>
        <taxon>Gammaproteobacteria</taxon>
        <taxon>Thiotrichales</taxon>
        <taxon>Thiotrichaceae</taxon>
        <taxon>Candidatus Marithioploca</taxon>
    </lineage>
</organism>
<feature type="domain" description="FlgO" evidence="2">
    <location>
        <begin position="61"/>
        <end position="174"/>
    </location>
</feature>
<gene>
    <name evidence="3" type="ORF">QUF54_09795</name>
</gene>
<keyword evidence="4" id="KW-1185">Reference proteome</keyword>
<feature type="transmembrane region" description="Helical" evidence="1">
    <location>
        <begin position="7"/>
        <end position="25"/>
    </location>
</feature>
<keyword evidence="1" id="KW-0812">Transmembrane</keyword>
<evidence type="ECO:0000313" key="4">
    <source>
        <dbReference type="Proteomes" id="UP001171945"/>
    </source>
</evidence>
<protein>
    <submittedName>
        <fullName evidence="3">FlgO family outer membrane protein</fullName>
    </submittedName>
</protein>